<dbReference type="EMBL" id="JBGUBD010000001">
    <property type="protein sequence ID" value="MFA9477006.1"/>
    <property type="molecule type" value="Genomic_DNA"/>
</dbReference>
<dbReference type="PANTHER" id="PTHR43764">
    <property type="entry name" value="MOLYBDENUM COFACTOR BIOSYNTHESIS"/>
    <property type="match status" value="1"/>
</dbReference>
<keyword evidence="9" id="KW-1185">Reference proteome</keyword>
<sequence length="182" mass="19490">MTMHDAAKMLPARVAVLTVSDRCSRGEAADTSGPALVAMARERLGADVVATACVADEVEAIGAQLRMWACEAPAPDLVLTTGGTGLAPRDVTPEATAAVLERRHEGLLELARRRCYKKTPRTYLSRGEAGTLARTLIINLPGSQRGATEMLEALLDILPHAIETLRGDVQDDGRGEVVRHER</sequence>
<evidence type="ECO:0000259" key="7">
    <source>
        <dbReference type="SMART" id="SM00852"/>
    </source>
</evidence>
<evidence type="ECO:0000256" key="4">
    <source>
        <dbReference type="ARBA" id="ARBA00023150"/>
    </source>
</evidence>
<gene>
    <name evidence="8" type="ORF">ACERK3_01740</name>
</gene>
<feature type="domain" description="MoaB/Mog" evidence="7">
    <location>
        <begin position="15"/>
        <end position="161"/>
    </location>
</feature>
<evidence type="ECO:0000256" key="2">
    <source>
        <dbReference type="ARBA" id="ARBA00012509"/>
    </source>
</evidence>
<dbReference type="NCBIfam" id="TIGR00177">
    <property type="entry name" value="molyb_syn"/>
    <property type="match status" value="1"/>
</dbReference>
<keyword evidence="4" id="KW-0501">Molybdenum cofactor biosynthesis</keyword>
<proteinExistence type="predicted"/>
<dbReference type="InterPro" id="IPR008284">
    <property type="entry name" value="MoCF_biosynth_CS"/>
</dbReference>
<protein>
    <recommendedName>
        <fullName evidence="3">Molybdopterin adenylyltransferase</fullName>
        <ecNumber evidence="2">2.7.7.75</ecNumber>
    </recommendedName>
</protein>
<dbReference type="Proteomes" id="UP001575105">
    <property type="component" value="Unassembled WGS sequence"/>
</dbReference>
<comment type="function">
    <text evidence="6">Catalyzes the adenylation of molybdopterin as part of the biosynthesis of the molybdenum-cofactor.</text>
</comment>
<dbReference type="Pfam" id="PF00994">
    <property type="entry name" value="MoCF_biosynth"/>
    <property type="match status" value="1"/>
</dbReference>
<name>A0ABV4U0E2_9BACT</name>
<dbReference type="PANTHER" id="PTHR43764:SF1">
    <property type="entry name" value="MOLYBDOPTERIN MOLYBDOTRANSFERASE"/>
    <property type="match status" value="1"/>
</dbReference>
<evidence type="ECO:0000256" key="5">
    <source>
        <dbReference type="ARBA" id="ARBA00051131"/>
    </source>
</evidence>
<dbReference type="PROSITE" id="PS01078">
    <property type="entry name" value="MOCF_BIOSYNTHESIS_1"/>
    <property type="match status" value="1"/>
</dbReference>
<reference evidence="8 9" key="1">
    <citation type="submission" date="2024-08" db="EMBL/GenBank/DDBJ databases">
        <title>Whole-genome sequencing of halo(alkali)philic microorganisms from hypersaline lakes.</title>
        <authorList>
            <person name="Sorokin D.Y."/>
            <person name="Merkel A.Y."/>
            <person name="Messina E."/>
            <person name="Yakimov M."/>
        </authorList>
    </citation>
    <scope>NUCLEOTIDE SEQUENCE [LARGE SCALE GENOMIC DNA]</scope>
    <source>
        <strain evidence="8 9">AB-hyl4</strain>
    </source>
</reference>
<evidence type="ECO:0000256" key="6">
    <source>
        <dbReference type="ARBA" id="ARBA00058212"/>
    </source>
</evidence>
<dbReference type="InterPro" id="IPR051920">
    <property type="entry name" value="MPT_Adenylyltrnsfr/MoaC-Rel"/>
</dbReference>
<dbReference type="InterPro" id="IPR001453">
    <property type="entry name" value="MoaB/Mog_dom"/>
</dbReference>
<evidence type="ECO:0000256" key="1">
    <source>
        <dbReference type="ARBA" id="ARBA00005046"/>
    </source>
</evidence>
<evidence type="ECO:0000256" key="3">
    <source>
        <dbReference type="ARBA" id="ARBA00013491"/>
    </source>
</evidence>
<comment type="pathway">
    <text evidence="1">Cofactor biosynthesis; molybdopterin biosynthesis.</text>
</comment>
<organism evidence="8 9">
    <name type="scientific">Natronomicrosphaera hydrolytica</name>
    <dbReference type="NCBI Taxonomy" id="3242702"/>
    <lineage>
        <taxon>Bacteria</taxon>
        <taxon>Pseudomonadati</taxon>
        <taxon>Planctomycetota</taxon>
        <taxon>Phycisphaerae</taxon>
        <taxon>Phycisphaerales</taxon>
        <taxon>Phycisphaeraceae</taxon>
        <taxon>Natronomicrosphaera</taxon>
    </lineage>
</organism>
<dbReference type="CDD" id="cd00886">
    <property type="entry name" value="MogA_MoaB"/>
    <property type="match status" value="1"/>
</dbReference>
<comment type="catalytic activity">
    <reaction evidence="5">
        <text>molybdopterin + ATP + H(+) = adenylyl-molybdopterin + diphosphate</text>
        <dbReference type="Rhea" id="RHEA:31331"/>
        <dbReference type="ChEBI" id="CHEBI:15378"/>
        <dbReference type="ChEBI" id="CHEBI:30616"/>
        <dbReference type="ChEBI" id="CHEBI:33019"/>
        <dbReference type="ChEBI" id="CHEBI:58698"/>
        <dbReference type="ChEBI" id="CHEBI:62727"/>
        <dbReference type="EC" id="2.7.7.75"/>
    </reaction>
</comment>
<comment type="caution">
    <text evidence="8">The sequence shown here is derived from an EMBL/GenBank/DDBJ whole genome shotgun (WGS) entry which is preliminary data.</text>
</comment>
<dbReference type="Gene3D" id="3.40.980.10">
    <property type="entry name" value="MoaB/Mog-like domain"/>
    <property type="match status" value="1"/>
</dbReference>
<dbReference type="EC" id="2.7.7.75" evidence="2"/>
<dbReference type="SUPFAM" id="SSF53218">
    <property type="entry name" value="Molybdenum cofactor biosynthesis proteins"/>
    <property type="match status" value="1"/>
</dbReference>
<accession>A0ABV4U0E2</accession>
<evidence type="ECO:0000313" key="9">
    <source>
        <dbReference type="Proteomes" id="UP001575105"/>
    </source>
</evidence>
<dbReference type="InterPro" id="IPR036425">
    <property type="entry name" value="MoaB/Mog-like_dom_sf"/>
</dbReference>
<evidence type="ECO:0000313" key="8">
    <source>
        <dbReference type="EMBL" id="MFA9477006.1"/>
    </source>
</evidence>
<dbReference type="RefSeq" id="WP_425343930.1">
    <property type="nucleotide sequence ID" value="NZ_JBGUBD010000001.1"/>
</dbReference>
<dbReference type="SMART" id="SM00852">
    <property type="entry name" value="MoCF_biosynth"/>
    <property type="match status" value="1"/>
</dbReference>